<dbReference type="SUPFAM" id="SSF52540">
    <property type="entry name" value="P-loop containing nucleoside triphosphate hydrolases"/>
    <property type="match status" value="1"/>
</dbReference>
<gene>
    <name evidence="3" type="ORF">A2942_02980</name>
</gene>
<evidence type="ECO:0000259" key="2">
    <source>
        <dbReference type="Pfam" id="PF10412"/>
    </source>
</evidence>
<dbReference type="InterPro" id="IPR019476">
    <property type="entry name" value="T4SS_TraD_DNA-bd"/>
</dbReference>
<evidence type="ECO:0000256" key="1">
    <source>
        <dbReference type="SAM" id="MobiDB-lite"/>
    </source>
</evidence>
<dbReference type="Proteomes" id="UP000178534">
    <property type="component" value="Unassembled WGS sequence"/>
</dbReference>
<dbReference type="Pfam" id="PF10412">
    <property type="entry name" value="TrwB_AAD_bind"/>
    <property type="match status" value="1"/>
</dbReference>
<feature type="compositionally biased region" description="Polar residues" evidence="1">
    <location>
        <begin position="672"/>
        <end position="684"/>
    </location>
</feature>
<feature type="region of interest" description="Disordered" evidence="1">
    <location>
        <begin position="598"/>
        <end position="653"/>
    </location>
</feature>
<dbReference type="PANTHER" id="PTHR30121:SF11">
    <property type="entry name" value="AAA+ ATPASE DOMAIN-CONTAINING PROTEIN"/>
    <property type="match status" value="1"/>
</dbReference>
<feature type="region of interest" description="Disordered" evidence="1">
    <location>
        <begin position="432"/>
        <end position="456"/>
    </location>
</feature>
<evidence type="ECO:0000313" key="4">
    <source>
        <dbReference type="Proteomes" id="UP000178534"/>
    </source>
</evidence>
<dbReference type="STRING" id="1798665.A2942_02980"/>
<dbReference type="Gene3D" id="3.40.50.300">
    <property type="entry name" value="P-loop containing nucleotide triphosphate hydrolases"/>
    <property type="match status" value="2"/>
</dbReference>
<organism evidence="3 4">
    <name type="scientific">Candidatus Lloydbacteria bacterium RIFCSPLOWO2_01_FULL_50_20</name>
    <dbReference type="NCBI Taxonomy" id="1798665"/>
    <lineage>
        <taxon>Bacteria</taxon>
        <taxon>Candidatus Lloydiibacteriota</taxon>
    </lineage>
</organism>
<dbReference type="CDD" id="cd01127">
    <property type="entry name" value="TrwB_TraG_TraD_VirD4"/>
    <property type="match status" value="1"/>
</dbReference>
<sequence>MATFANTPDKITYFAETDYRSKRIKFGIRDQDRERHMYVIGKTGMGKSTLLENLAIQDIANGEGLCFIDPHGGTAETLLAYVPEHRIKDVIYFAPFDQEFPVALNVMEDIGRDKRSLVASGLIGAFKKVWVDAWSARMEYILSNALLALLEYPGATLLGVNRIFADKNYRSLIVNNVADPSVKAFWVDEYAKYSDKFATEATAAIQNKVGQFAANPLIRNMVGQSKSTFDIREVMDERKILIVNLSKGRMGESNANLIGSMLITKIYLAAMSRADVGAEVVKGLPPFYLYVDEFQSFANESFADILSEARKYKLSLTVAHQYIEQMSDEVRAAVFGNVGTMCSFRVGAYDAEVLEKEFAPSFTAEDMVNLGFAQIYLRLMINGVGSPPFSATTLNRPKFPPHTYTDQVIAMSRSQFGRPRTEIEEEIRKWHEPVPEPPRDPNAPPIPETRKYAPGTRPVRAFPTGASAAYAGLARSAAAEGIPRYAAGEALPQGAGLRASIIQATNKNEYPPQTPPSAAIPREISAAPLGTMRNVPETDQLLSLPPEEENRLFHQPFRNEFVKAVETVHAVDAGIQIEPEAPPARIPQQEPVLMPPAVSLQSEPNKRPAVSSVELSPAASHHPVMPPRPAGLSSLKSQPKKNKGPSTENLSSLKTLIDTAFARHENKGKSEAANTPQQKTSQQLPPKEHNRQQQQKPFHQMPPSAPPPRVPQSLLDDASHAPALKEIPENVLRGVLAD</sequence>
<feature type="region of interest" description="Disordered" evidence="1">
    <location>
        <begin position="666"/>
        <end position="738"/>
    </location>
</feature>
<protein>
    <recommendedName>
        <fullName evidence="2">Type IV secretion system coupling protein TraD DNA-binding domain-containing protein</fullName>
    </recommendedName>
</protein>
<accession>A0A1G2DH40</accession>
<evidence type="ECO:0000313" key="3">
    <source>
        <dbReference type="EMBL" id="OGZ12833.1"/>
    </source>
</evidence>
<dbReference type="AlphaFoldDB" id="A0A1G2DH40"/>
<dbReference type="EMBL" id="MHLP01000017">
    <property type="protein sequence ID" value="OGZ12833.1"/>
    <property type="molecule type" value="Genomic_DNA"/>
</dbReference>
<feature type="domain" description="Type IV secretion system coupling protein TraD DNA-binding" evidence="2">
    <location>
        <begin position="31"/>
        <end position="328"/>
    </location>
</feature>
<dbReference type="InterPro" id="IPR027417">
    <property type="entry name" value="P-loop_NTPase"/>
</dbReference>
<proteinExistence type="predicted"/>
<reference evidence="3 4" key="1">
    <citation type="journal article" date="2016" name="Nat. Commun.">
        <title>Thousands of microbial genomes shed light on interconnected biogeochemical processes in an aquifer system.</title>
        <authorList>
            <person name="Anantharaman K."/>
            <person name="Brown C.T."/>
            <person name="Hug L.A."/>
            <person name="Sharon I."/>
            <person name="Castelle C.J."/>
            <person name="Probst A.J."/>
            <person name="Thomas B.C."/>
            <person name="Singh A."/>
            <person name="Wilkins M.J."/>
            <person name="Karaoz U."/>
            <person name="Brodie E.L."/>
            <person name="Williams K.H."/>
            <person name="Hubbard S.S."/>
            <person name="Banfield J.F."/>
        </authorList>
    </citation>
    <scope>NUCLEOTIDE SEQUENCE [LARGE SCALE GENOMIC DNA]</scope>
</reference>
<dbReference type="PANTHER" id="PTHR30121">
    <property type="entry name" value="UNCHARACTERIZED PROTEIN YJGR-RELATED"/>
    <property type="match status" value="1"/>
</dbReference>
<name>A0A1G2DH40_9BACT</name>
<comment type="caution">
    <text evidence="3">The sequence shown here is derived from an EMBL/GenBank/DDBJ whole genome shotgun (WGS) entry which is preliminary data.</text>
</comment>
<feature type="compositionally biased region" description="Polar residues" evidence="1">
    <location>
        <begin position="644"/>
        <end position="653"/>
    </location>
</feature>
<dbReference type="InterPro" id="IPR051162">
    <property type="entry name" value="T4SS_component"/>
</dbReference>